<dbReference type="Proteomes" id="UP000233727">
    <property type="component" value="Unassembled WGS sequence"/>
</dbReference>
<feature type="transmembrane region" description="Helical" evidence="1">
    <location>
        <begin position="53"/>
        <end position="75"/>
    </location>
</feature>
<keyword evidence="1" id="KW-0472">Membrane</keyword>
<evidence type="ECO:0000256" key="1">
    <source>
        <dbReference type="SAM" id="Phobius"/>
    </source>
</evidence>
<sequence length="81" mass="8896">MWTVLVFVLMVAAATFLYRAFVYLTVKESSTTVARRAKERVLSLTRRTRTRRAAANGLAGLVCFLLIVVVGVLSAHAGVRV</sequence>
<organism evidence="2 3">
    <name type="scientific">Bifidobacterium thermophilum</name>
    <dbReference type="NCBI Taxonomy" id="33905"/>
    <lineage>
        <taxon>Bacteria</taxon>
        <taxon>Bacillati</taxon>
        <taxon>Actinomycetota</taxon>
        <taxon>Actinomycetes</taxon>
        <taxon>Bifidobacteriales</taxon>
        <taxon>Bifidobacteriaceae</taxon>
        <taxon>Bifidobacterium</taxon>
    </lineage>
</organism>
<evidence type="ECO:0000313" key="3">
    <source>
        <dbReference type="Proteomes" id="UP000233727"/>
    </source>
</evidence>
<gene>
    <name evidence="2" type="ORF">CQR47_1787</name>
</gene>
<accession>A0A2N3QE86</accession>
<dbReference type="RefSeq" id="WP_101455437.1">
    <property type="nucleotide sequence ID" value="NZ_PCGY01000024.1"/>
</dbReference>
<comment type="caution">
    <text evidence="2">The sequence shown here is derived from an EMBL/GenBank/DDBJ whole genome shotgun (WGS) entry which is preliminary data.</text>
</comment>
<reference evidence="2 3" key="1">
    <citation type="submission" date="2017-10" db="EMBL/GenBank/DDBJ databases">
        <title>Bifidobacterium genomics.</title>
        <authorList>
            <person name="Lugli G.A."/>
            <person name="Milani C."/>
            <person name="Mancabelli L."/>
        </authorList>
    </citation>
    <scope>NUCLEOTIDE SEQUENCE [LARGE SCALE GENOMIC DNA]</scope>
    <source>
        <strain evidence="2 3">1542B</strain>
    </source>
</reference>
<keyword evidence="1" id="KW-0812">Transmembrane</keyword>
<protein>
    <submittedName>
        <fullName evidence="2">Uncharacterized protein</fullName>
    </submittedName>
</protein>
<dbReference type="EMBL" id="PCGY01000024">
    <property type="protein sequence ID" value="PKU88438.1"/>
    <property type="molecule type" value="Genomic_DNA"/>
</dbReference>
<feature type="transmembrane region" description="Helical" evidence="1">
    <location>
        <begin position="6"/>
        <end position="26"/>
    </location>
</feature>
<keyword evidence="1" id="KW-1133">Transmembrane helix</keyword>
<name>A0A2N3QE86_9BIFI</name>
<evidence type="ECO:0000313" key="2">
    <source>
        <dbReference type="EMBL" id="PKU88438.1"/>
    </source>
</evidence>
<dbReference type="AlphaFoldDB" id="A0A2N3QE86"/>
<proteinExistence type="predicted"/>